<organism evidence="2 3">
    <name type="scientific">Phytophthora fragariae</name>
    <dbReference type="NCBI Taxonomy" id="53985"/>
    <lineage>
        <taxon>Eukaryota</taxon>
        <taxon>Sar</taxon>
        <taxon>Stramenopiles</taxon>
        <taxon>Oomycota</taxon>
        <taxon>Peronosporomycetes</taxon>
        <taxon>Peronosporales</taxon>
        <taxon>Peronosporaceae</taxon>
        <taxon>Phytophthora</taxon>
    </lineage>
</organism>
<name>A0A6G0Q595_9STRA</name>
<feature type="region of interest" description="Disordered" evidence="1">
    <location>
        <begin position="36"/>
        <end position="56"/>
    </location>
</feature>
<feature type="region of interest" description="Disordered" evidence="1">
    <location>
        <begin position="1"/>
        <end position="20"/>
    </location>
</feature>
<accession>A0A6G0Q595</accession>
<comment type="caution">
    <text evidence="2">The sequence shown here is derived from an EMBL/GenBank/DDBJ whole genome shotgun (WGS) entry which is preliminary data.</text>
</comment>
<feature type="compositionally biased region" description="Basic and acidic residues" evidence="1">
    <location>
        <begin position="83"/>
        <end position="95"/>
    </location>
</feature>
<evidence type="ECO:0000313" key="3">
    <source>
        <dbReference type="Proteomes" id="UP000486351"/>
    </source>
</evidence>
<dbReference type="Proteomes" id="UP000486351">
    <property type="component" value="Unassembled WGS sequence"/>
</dbReference>
<evidence type="ECO:0000256" key="1">
    <source>
        <dbReference type="SAM" id="MobiDB-lite"/>
    </source>
</evidence>
<reference evidence="2 3" key="1">
    <citation type="submission" date="2018-09" db="EMBL/GenBank/DDBJ databases">
        <title>Genomic investigation of the strawberry pathogen Phytophthora fragariae indicates pathogenicity is determined by transcriptional variation in three key races.</title>
        <authorList>
            <person name="Adams T.M."/>
            <person name="Armitage A.D."/>
            <person name="Sobczyk M.K."/>
            <person name="Bates H.J."/>
            <person name="Dunwell J.M."/>
            <person name="Nellist C.F."/>
            <person name="Harrison R.J."/>
        </authorList>
    </citation>
    <scope>NUCLEOTIDE SEQUENCE [LARGE SCALE GENOMIC DNA]</scope>
    <source>
        <strain evidence="2 3">NOV-77</strain>
    </source>
</reference>
<evidence type="ECO:0000313" key="2">
    <source>
        <dbReference type="EMBL" id="KAE9270708.1"/>
    </source>
</evidence>
<feature type="region of interest" description="Disordered" evidence="1">
    <location>
        <begin position="70"/>
        <end position="95"/>
    </location>
</feature>
<sequence length="95" mass="10366">MLAGQALQRQGGRNVHSPVEIQDLKTLNRLEEVIQPRASSPEVASPASLNAGNLDAKNLDAENLDAEIATRERATQMIPPEMPRTRDAGRHKSSQ</sequence>
<dbReference type="EMBL" id="QXFY01005838">
    <property type="protein sequence ID" value="KAE9270708.1"/>
    <property type="molecule type" value="Genomic_DNA"/>
</dbReference>
<dbReference type="AlphaFoldDB" id="A0A6G0Q595"/>
<protein>
    <submittedName>
        <fullName evidence="2">Uncharacterized protein</fullName>
    </submittedName>
</protein>
<gene>
    <name evidence="2" type="ORF">PF008_g30544</name>
</gene>
<proteinExistence type="predicted"/>